<dbReference type="SMART" id="SM01207">
    <property type="entry name" value="G3P_acyltransf"/>
    <property type="match status" value="1"/>
</dbReference>
<dbReference type="GO" id="GO:0043772">
    <property type="term" value="F:acyl-phosphate glycerol-3-phosphate acyltransferase activity"/>
    <property type="evidence" value="ECO:0007669"/>
    <property type="project" value="UniProtKB-UniRule"/>
</dbReference>
<evidence type="ECO:0000256" key="3">
    <source>
        <dbReference type="ARBA" id="ARBA00022679"/>
    </source>
</evidence>
<keyword evidence="4 10" id="KW-0812">Transmembrane</keyword>
<gene>
    <name evidence="10" type="primary">plsY</name>
    <name evidence="11" type="ORF">FC89_GL001571</name>
</gene>
<evidence type="ECO:0000256" key="8">
    <source>
        <dbReference type="ARBA" id="ARBA00023209"/>
    </source>
</evidence>
<evidence type="ECO:0000256" key="1">
    <source>
        <dbReference type="ARBA" id="ARBA00022475"/>
    </source>
</evidence>
<keyword evidence="8 10" id="KW-0594">Phospholipid biosynthesis</keyword>
<dbReference type="AlphaFoldDB" id="A0A0R1VYQ5"/>
<accession>A0A0R1VYQ5</accession>
<reference evidence="11 12" key="1">
    <citation type="journal article" date="2015" name="Genome Announc.">
        <title>Expanding the biotechnology potential of lactobacilli through comparative genomics of 213 strains and associated genera.</title>
        <authorList>
            <person name="Sun Z."/>
            <person name="Harris H.M."/>
            <person name="McCann A."/>
            <person name="Guo C."/>
            <person name="Argimon S."/>
            <person name="Zhang W."/>
            <person name="Yang X."/>
            <person name="Jeffery I.B."/>
            <person name="Cooney J.C."/>
            <person name="Kagawa T.F."/>
            <person name="Liu W."/>
            <person name="Song Y."/>
            <person name="Salvetti E."/>
            <person name="Wrobel A."/>
            <person name="Rasinkangas P."/>
            <person name="Parkhill J."/>
            <person name="Rea M.C."/>
            <person name="O'Sullivan O."/>
            <person name="Ritari J."/>
            <person name="Douillard F.P."/>
            <person name="Paul Ross R."/>
            <person name="Yang R."/>
            <person name="Briner A.E."/>
            <person name="Felis G.E."/>
            <person name="de Vos W.M."/>
            <person name="Barrangou R."/>
            <person name="Klaenhammer T.R."/>
            <person name="Caufield P.W."/>
            <person name="Cui Y."/>
            <person name="Zhang H."/>
            <person name="O'Toole P.W."/>
        </authorList>
    </citation>
    <scope>NUCLEOTIDE SEQUENCE [LARGE SCALE GENOMIC DNA]</scope>
    <source>
        <strain evidence="11 12">DSM 18630</strain>
    </source>
</reference>
<evidence type="ECO:0000256" key="4">
    <source>
        <dbReference type="ARBA" id="ARBA00022692"/>
    </source>
</evidence>
<comment type="catalytic activity">
    <reaction evidence="10">
        <text>an acyl phosphate + sn-glycerol 3-phosphate = a 1-acyl-sn-glycero-3-phosphate + phosphate</text>
        <dbReference type="Rhea" id="RHEA:34075"/>
        <dbReference type="ChEBI" id="CHEBI:43474"/>
        <dbReference type="ChEBI" id="CHEBI:57597"/>
        <dbReference type="ChEBI" id="CHEBI:57970"/>
        <dbReference type="ChEBI" id="CHEBI:59918"/>
        <dbReference type="EC" id="2.3.1.275"/>
    </reaction>
</comment>
<keyword evidence="3 10" id="KW-0808">Transferase</keyword>
<evidence type="ECO:0000256" key="9">
    <source>
        <dbReference type="ARBA" id="ARBA00023264"/>
    </source>
</evidence>
<keyword evidence="12" id="KW-1185">Reference proteome</keyword>
<dbReference type="PATRIC" id="fig|1423750.3.peg.1614"/>
<dbReference type="PANTHER" id="PTHR30309">
    <property type="entry name" value="INNER MEMBRANE PROTEIN YGIH"/>
    <property type="match status" value="1"/>
</dbReference>
<evidence type="ECO:0000313" key="11">
    <source>
        <dbReference type="EMBL" id="KRM08233.1"/>
    </source>
</evidence>
<keyword evidence="5 10" id="KW-1133">Transmembrane helix</keyword>
<dbReference type="STRING" id="1423750.FC89_GL001571"/>
<comment type="function">
    <text evidence="10">Catalyzes the transfer of an acyl group from acyl-phosphate (acyl-PO(4)) to glycerol-3-phosphate (G3P) to form lysophosphatidic acid (LPA). This enzyme utilizes acyl-phosphate as fatty acyl donor, but not acyl-CoA or acyl-ACP.</text>
</comment>
<keyword evidence="6 10" id="KW-0443">Lipid metabolism</keyword>
<sequence length="216" mass="23876">MSISQLQGGYKLNLKIFEMLVIAYLLGSIPSGVWIGKLFYGKDIRQYGSGNMGTTNTFRVLGKKAGLIVLLLDMLKGTLAACQPYLFHVSINVLIIGCAAVLGHVFPLFAHFKGGKAVATSAGILLAYNPGFFLVAWAIFLITLYLSSMVSIASMVGMTLITILSLFFHDSILTTIALVLTIFVFYRHKGNLKRIREGNENLVPFGLYYWHHHPKK</sequence>
<dbReference type="Pfam" id="PF02660">
    <property type="entry name" value="G3P_acyltransf"/>
    <property type="match status" value="1"/>
</dbReference>
<feature type="transmembrane region" description="Helical" evidence="10">
    <location>
        <begin position="20"/>
        <end position="40"/>
    </location>
</feature>
<proteinExistence type="inferred from homology"/>
<dbReference type="InterPro" id="IPR003811">
    <property type="entry name" value="G3P_acylTferase_PlsY"/>
</dbReference>
<keyword evidence="7 10" id="KW-0472">Membrane</keyword>
<feature type="transmembrane region" description="Helical" evidence="10">
    <location>
        <begin position="85"/>
        <end position="110"/>
    </location>
</feature>
<dbReference type="EMBL" id="AZGB01000001">
    <property type="protein sequence ID" value="KRM08233.1"/>
    <property type="molecule type" value="Genomic_DNA"/>
</dbReference>
<evidence type="ECO:0000313" key="12">
    <source>
        <dbReference type="Proteomes" id="UP000051451"/>
    </source>
</evidence>
<comment type="caution">
    <text evidence="11">The sequence shown here is derived from an EMBL/GenBank/DDBJ whole genome shotgun (WGS) entry which is preliminary data.</text>
</comment>
<name>A0A0R1VYQ5_9LACO</name>
<protein>
    <recommendedName>
        <fullName evidence="10">Glycerol-3-phosphate acyltransferase</fullName>
    </recommendedName>
    <alternativeName>
        <fullName evidence="10">Acyl-PO4 G3P acyltransferase</fullName>
    </alternativeName>
    <alternativeName>
        <fullName evidence="10">Acyl-phosphate--glycerol-3-phosphate acyltransferase</fullName>
    </alternativeName>
    <alternativeName>
        <fullName evidence="10">G3P acyltransferase</fullName>
        <shortName evidence="10">GPAT</shortName>
        <ecNumber evidence="10">2.3.1.275</ecNumber>
    </alternativeName>
    <alternativeName>
        <fullName evidence="10">Lysophosphatidic acid synthase</fullName>
        <shortName evidence="10">LPA synthase</shortName>
    </alternativeName>
</protein>
<dbReference type="Proteomes" id="UP000051451">
    <property type="component" value="Unassembled WGS sequence"/>
</dbReference>
<feature type="transmembrane region" description="Helical" evidence="10">
    <location>
        <begin position="158"/>
        <end position="186"/>
    </location>
</feature>
<comment type="subcellular location">
    <subcellularLocation>
        <location evidence="10">Cell membrane</location>
        <topology evidence="10">Multi-pass membrane protein</topology>
    </subcellularLocation>
</comment>
<comment type="similarity">
    <text evidence="10">Belongs to the PlsY family.</text>
</comment>
<keyword evidence="9 10" id="KW-1208">Phospholipid metabolism</keyword>
<dbReference type="NCBIfam" id="TIGR00023">
    <property type="entry name" value="glycerol-3-phosphate 1-O-acyltransferase PlsY"/>
    <property type="match status" value="1"/>
</dbReference>
<comment type="subunit">
    <text evidence="10">Probably interacts with PlsX.</text>
</comment>
<evidence type="ECO:0000256" key="5">
    <source>
        <dbReference type="ARBA" id="ARBA00022989"/>
    </source>
</evidence>
<dbReference type="PANTHER" id="PTHR30309:SF0">
    <property type="entry name" value="GLYCEROL-3-PHOSPHATE ACYLTRANSFERASE-RELATED"/>
    <property type="match status" value="1"/>
</dbReference>
<dbReference type="UniPathway" id="UPA00085"/>
<evidence type="ECO:0000256" key="7">
    <source>
        <dbReference type="ARBA" id="ARBA00023136"/>
    </source>
</evidence>
<keyword evidence="2 10" id="KW-0444">Lipid biosynthesis</keyword>
<dbReference type="HAMAP" id="MF_01043">
    <property type="entry name" value="PlsY"/>
    <property type="match status" value="1"/>
</dbReference>
<organism evidence="11 12">
    <name type="scientific">Liquorilactobacillus ghanensis DSM 18630</name>
    <dbReference type="NCBI Taxonomy" id="1423750"/>
    <lineage>
        <taxon>Bacteria</taxon>
        <taxon>Bacillati</taxon>
        <taxon>Bacillota</taxon>
        <taxon>Bacilli</taxon>
        <taxon>Lactobacillales</taxon>
        <taxon>Lactobacillaceae</taxon>
        <taxon>Liquorilactobacillus</taxon>
    </lineage>
</organism>
<dbReference type="EC" id="2.3.1.275" evidence="10"/>
<evidence type="ECO:0000256" key="6">
    <source>
        <dbReference type="ARBA" id="ARBA00023098"/>
    </source>
</evidence>
<dbReference type="GO" id="GO:0008654">
    <property type="term" value="P:phospholipid biosynthetic process"/>
    <property type="evidence" value="ECO:0007669"/>
    <property type="project" value="UniProtKB-UniRule"/>
</dbReference>
<comment type="pathway">
    <text evidence="10">Lipid metabolism; phospholipid metabolism.</text>
</comment>
<feature type="transmembrane region" description="Helical" evidence="10">
    <location>
        <begin position="122"/>
        <end position="146"/>
    </location>
</feature>
<keyword evidence="1 10" id="KW-1003">Cell membrane</keyword>
<evidence type="ECO:0000256" key="10">
    <source>
        <dbReference type="HAMAP-Rule" id="MF_01043"/>
    </source>
</evidence>
<dbReference type="GO" id="GO:0005886">
    <property type="term" value="C:plasma membrane"/>
    <property type="evidence" value="ECO:0007669"/>
    <property type="project" value="UniProtKB-SubCell"/>
</dbReference>
<evidence type="ECO:0000256" key="2">
    <source>
        <dbReference type="ARBA" id="ARBA00022516"/>
    </source>
</evidence>